<feature type="domain" description="AP2/ERF" evidence="11">
    <location>
        <begin position="249"/>
        <end position="306"/>
    </location>
</feature>
<evidence type="ECO:0000313" key="13">
    <source>
        <dbReference type="Proteomes" id="UP000594638"/>
    </source>
</evidence>
<dbReference type="PANTHER" id="PTHR31657">
    <property type="entry name" value="ETHYLENE-RESPONSIVE TRANSCRIPTION FACTOR ERF061"/>
    <property type="match status" value="1"/>
</dbReference>
<dbReference type="GO" id="GO:0006952">
    <property type="term" value="P:defense response"/>
    <property type="evidence" value="ECO:0007669"/>
    <property type="project" value="UniProtKB-KW"/>
</dbReference>
<keyword evidence="3" id="KW-0611">Plant defense</keyword>
<keyword evidence="6" id="KW-0010">Activator</keyword>
<keyword evidence="7" id="KW-0804">Transcription</keyword>
<comment type="similarity">
    <text evidence="9">Belongs to the AP2/ERF transcription factor family. ERF subfamily.</text>
</comment>
<name>A0A8S0QDT9_OLEEU</name>
<keyword evidence="8" id="KW-0539">Nucleus</keyword>
<evidence type="ECO:0000256" key="7">
    <source>
        <dbReference type="ARBA" id="ARBA00023163"/>
    </source>
</evidence>
<protein>
    <submittedName>
        <fullName evidence="12">Ethylene-responsive transcription factor ERF062-like</fullName>
    </submittedName>
</protein>
<dbReference type="PRINTS" id="PR00367">
    <property type="entry name" value="ETHRSPELEMNT"/>
</dbReference>
<dbReference type="GO" id="GO:0005634">
    <property type="term" value="C:nucleus"/>
    <property type="evidence" value="ECO:0007669"/>
    <property type="project" value="UniProtKB-SubCell"/>
</dbReference>
<evidence type="ECO:0000256" key="2">
    <source>
        <dbReference type="ARBA" id="ARBA00022745"/>
    </source>
</evidence>
<organism evidence="12 13">
    <name type="scientific">Olea europaea subsp. europaea</name>
    <dbReference type="NCBI Taxonomy" id="158383"/>
    <lineage>
        <taxon>Eukaryota</taxon>
        <taxon>Viridiplantae</taxon>
        <taxon>Streptophyta</taxon>
        <taxon>Embryophyta</taxon>
        <taxon>Tracheophyta</taxon>
        <taxon>Spermatophyta</taxon>
        <taxon>Magnoliopsida</taxon>
        <taxon>eudicotyledons</taxon>
        <taxon>Gunneridae</taxon>
        <taxon>Pentapetalae</taxon>
        <taxon>asterids</taxon>
        <taxon>lamiids</taxon>
        <taxon>Lamiales</taxon>
        <taxon>Oleaceae</taxon>
        <taxon>Oleeae</taxon>
        <taxon>Olea</taxon>
    </lineage>
</organism>
<evidence type="ECO:0000256" key="3">
    <source>
        <dbReference type="ARBA" id="ARBA00022821"/>
    </source>
</evidence>
<feature type="compositionally biased region" description="Gly residues" evidence="10">
    <location>
        <begin position="38"/>
        <end position="47"/>
    </location>
</feature>
<evidence type="ECO:0000259" key="11">
    <source>
        <dbReference type="PROSITE" id="PS51032"/>
    </source>
</evidence>
<keyword evidence="2" id="KW-0936">Ethylene signaling pathway</keyword>
<dbReference type="InterPro" id="IPR036955">
    <property type="entry name" value="AP2/ERF_dom_sf"/>
</dbReference>
<dbReference type="EMBL" id="CACTIH010001841">
    <property type="protein sequence ID" value="CAA2965418.1"/>
    <property type="molecule type" value="Genomic_DNA"/>
</dbReference>
<gene>
    <name evidence="12" type="ORF">OLEA9_A067607</name>
</gene>
<dbReference type="GO" id="GO:0009873">
    <property type="term" value="P:ethylene-activated signaling pathway"/>
    <property type="evidence" value="ECO:0007669"/>
    <property type="project" value="UniProtKB-KW"/>
</dbReference>
<keyword evidence="5" id="KW-0238">DNA-binding</keyword>
<feature type="region of interest" description="Disordered" evidence="10">
    <location>
        <begin position="30"/>
        <end position="71"/>
    </location>
</feature>
<comment type="subcellular location">
    <subcellularLocation>
        <location evidence="1">Nucleus</location>
    </subcellularLocation>
</comment>
<evidence type="ECO:0000256" key="1">
    <source>
        <dbReference type="ARBA" id="ARBA00004123"/>
    </source>
</evidence>
<keyword evidence="4" id="KW-0805">Transcription regulation</keyword>
<dbReference type="PROSITE" id="PS51032">
    <property type="entry name" value="AP2_ERF"/>
    <property type="match status" value="1"/>
</dbReference>
<dbReference type="GO" id="GO:0003700">
    <property type="term" value="F:DNA-binding transcription factor activity"/>
    <property type="evidence" value="ECO:0007669"/>
    <property type="project" value="InterPro"/>
</dbReference>
<dbReference type="SUPFAM" id="SSF54171">
    <property type="entry name" value="DNA-binding domain"/>
    <property type="match status" value="1"/>
</dbReference>
<reference evidence="12 13" key="1">
    <citation type="submission" date="2019-12" db="EMBL/GenBank/DDBJ databases">
        <authorList>
            <person name="Alioto T."/>
            <person name="Alioto T."/>
            <person name="Gomez Garrido J."/>
        </authorList>
    </citation>
    <scope>NUCLEOTIDE SEQUENCE [LARGE SCALE GENOMIC DNA]</scope>
</reference>
<dbReference type="InterPro" id="IPR051758">
    <property type="entry name" value="ERF/AP2-like"/>
</dbReference>
<dbReference type="CDD" id="cd00018">
    <property type="entry name" value="AP2"/>
    <property type="match status" value="1"/>
</dbReference>
<dbReference type="Pfam" id="PF00847">
    <property type="entry name" value="AP2"/>
    <property type="match status" value="1"/>
</dbReference>
<dbReference type="Gramene" id="OE9A067607T1">
    <property type="protein sequence ID" value="OE9A067607C1"/>
    <property type="gene ID" value="OE9A067607"/>
</dbReference>
<dbReference type="GO" id="GO:0000976">
    <property type="term" value="F:transcription cis-regulatory region binding"/>
    <property type="evidence" value="ECO:0007669"/>
    <property type="project" value="UniProtKB-ARBA"/>
</dbReference>
<evidence type="ECO:0000256" key="5">
    <source>
        <dbReference type="ARBA" id="ARBA00023125"/>
    </source>
</evidence>
<dbReference type="Gene3D" id="3.30.730.10">
    <property type="entry name" value="AP2/ERF domain"/>
    <property type="match status" value="1"/>
</dbReference>
<dbReference type="InterPro" id="IPR001471">
    <property type="entry name" value="AP2/ERF_dom"/>
</dbReference>
<evidence type="ECO:0000256" key="10">
    <source>
        <dbReference type="SAM" id="MobiDB-lite"/>
    </source>
</evidence>
<evidence type="ECO:0000256" key="9">
    <source>
        <dbReference type="ARBA" id="ARBA00024343"/>
    </source>
</evidence>
<dbReference type="Proteomes" id="UP000594638">
    <property type="component" value="Unassembled WGS sequence"/>
</dbReference>
<evidence type="ECO:0000256" key="8">
    <source>
        <dbReference type="ARBA" id="ARBA00023242"/>
    </source>
</evidence>
<dbReference type="OrthoDB" id="777275at2759"/>
<keyword evidence="13" id="KW-1185">Reference proteome</keyword>
<evidence type="ECO:0000256" key="6">
    <source>
        <dbReference type="ARBA" id="ARBA00023159"/>
    </source>
</evidence>
<sequence>MDNKLLPTSLGGMADKSRFFIYPNTFHSPREAASVQDGGKGCNGGCGDMKSSSSPPDRALSSSESSSPINEASATTLNYGFSEENLLKEDHQYHAHSFLPGLNPVNQNGSSIEGINYVPLNFLESFPALNKAQASEPCSSSPSLSINSRFPNLGLFLQSPSYSQTPLFSVPQLDQNQLQTGKEWLEMNQNLTNYSSKGFSDYWLSTTKTQPMKFTGRTRYESGKLVRNGNASLLGVSVQRSGSSSSGKLFRGVRQRHWGKWVAEIRLPRNRTRVWLGTFDTAEEAAVAYDTAAYILRGDYAHLNFPDLKHQIKTNSMNNNTAALLEAKLRAISQGITASNKAIDHEQKAIFLQEDSMVNGNLKQKSSSGKEWPLMDLESKAGVDQAIENKKNNQEGLSDIDTVQLSRMPSLDMDTIWDALLVSDS</sequence>
<comment type="caution">
    <text evidence="12">The sequence shown here is derived from an EMBL/GenBank/DDBJ whole genome shotgun (WGS) entry which is preliminary data.</text>
</comment>
<evidence type="ECO:0000313" key="12">
    <source>
        <dbReference type="EMBL" id="CAA2965418.1"/>
    </source>
</evidence>
<dbReference type="SMART" id="SM00380">
    <property type="entry name" value="AP2"/>
    <property type="match status" value="1"/>
</dbReference>
<dbReference type="AlphaFoldDB" id="A0A8S0QDT9"/>
<evidence type="ECO:0000256" key="4">
    <source>
        <dbReference type="ARBA" id="ARBA00023015"/>
    </source>
</evidence>
<proteinExistence type="inferred from homology"/>
<dbReference type="PANTHER" id="PTHR31657:SF40">
    <property type="entry name" value="ETHYLENE-RESPONSIVE TRANSCRIPTION FACTOR ERF062"/>
    <property type="match status" value="1"/>
</dbReference>
<accession>A0A8S0QDT9</accession>
<dbReference type="FunFam" id="3.30.730.10:FF:000001">
    <property type="entry name" value="Ethylene-responsive transcription factor 2"/>
    <property type="match status" value="1"/>
</dbReference>
<dbReference type="InterPro" id="IPR016177">
    <property type="entry name" value="DNA-bd_dom_sf"/>
</dbReference>
<feature type="compositionally biased region" description="Low complexity" evidence="10">
    <location>
        <begin position="51"/>
        <end position="71"/>
    </location>
</feature>